<dbReference type="Gene3D" id="3.10.350.10">
    <property type="entry name" value="LysM domain"/>
    <property type="match status" value="1"/>
</dbReference>
<dbReference type="Proteomes" id="UP001206595">
    <property type="component" value="Unassembled WGS sequence"/>
</dbReference>
<sequence>MRIAALSFLAALAAVVVEAAPNNLAITVACSTQYIVQANDKCYKIAHTYNIKASDLLKWNPQVNSDCTNLYIGERLCLSAPNTVKSLVATKGSTTTKKTSTKKTTTTTKKPSTTPRNLAPPPRSPALPPRRHRLLRPPLQRLLRYTSLCLQLPNVLPTSTAQEFTAATCSIALNSKTSFCLLLPPSAGNKANNNNKQDVEAISDSEDYAVSFCTVADVNAPQARAMPAGFITSANYQTNSTAGFIQVTGTINPAAYGLSTSDEGGQYDNHGNGKPAHSACAGFPYYVQMVEPNISGFCIRCCTNYQDCNASRSAYGCHRVVPPLSKSV</sequence>
<feature type="chain" id="PRO_5042062962" description="LysM domain-containing protein" evidence="4">
    <location>
        <begin position="20"/>
        <end position="328"/>
    </location>
</feature>
<dbReference type="Pfam" id="PF01476">
    <property type="entry name" value="LysM"/>
    <property type="match status" value="1"/>
</dbReference>
<keyword evidence="2" id="KW-0843">Virulence</keyword>
<dbReference type="CDD" id="cd00118">
    <property type="entry name" value="LysM"/>
    <property type="match status" value="1"/>
</dbReference>
<dbReference type="InterPro" id="IPR018392">
    <property type="entry name" value="LysM"/>
</dbReference>
<evidence type="ECO:0000256" key="1">
    <source>
        <dbReference type="ARBA" id="ARBA00022669"/>
    </source>
</evidence>
<dbReference type="PROSITE" id="PS51257">
    <property type="entry name" value="PROKAR_LIPOPROTEIN"/>
    <property type="match status" value="1"/>
</dbReference>
<feature type="signal peptide" evidence="4">
    <location>
        <begin position="1"/>
        <end position="19"/>
    </location>
</feature>
<dbReference type="RefSeq" id="XP_051444149.1">
    <property type="nucleotide sequence ID" value="XM_051589348.1"/>
</dbReference>
<comment type="caution">
    <text evidence="6">The sequence shown here is derived from an EMBL/GenBank/DDBJ whole genome shotgun (WGS) entry which is preliminary data.</text>
</comment>
<accession>A0AAD5EBE9</accession>
<dbReference type="GO" id="GO:0008061">
    <property type="term" value="F:chitin binding"/>
    <property type="evidence" value="ECO:0007669"/>
    <property type="project" value="UniProtKB-KW"/>
</dbReference>
<proteinExistence type="predicted"/>
<organism evidence="6 7">
    <name type="scientific">Umbelopsis ramanniana AG</name>
    <dbReference type="NCBI Taxonomy" id="1314678"/>
    <lineage>
        <taxon>Eukaryota</taxon>
        <taxon>Fungi</taxon>
        <taxon>Fungi incertae sedis</taxon>
        <taxon>Mucoromycota</taxon>
        <taxon>Mucoromycotina</taxon>
        <taxon>Umbelopsidomycetes</taxon>
        <taxon>Umbelopsidales</taxon>
        <taxon>Umbelopsidaceae</taxon>
        <taxon>Umbelopsis</taxon>
    </lineage>
</organism>
<feature type="region of interest" description="Disordered" evidence="3">
    <location>
        <begin position="91"/>
        <end position="131"/>
    </location>
</feature>
<evidence type="ECO:0000256" key="4">
    <source>
        <dbReference type="SAM" id="SignalP"/>
    </source>
</evidence>
<protein>
    <recommendedName>
        <fullName evidence="5">LysM domain-containing protein</fullName>
    </recommendedName>
</protein>
<dbReference type="PANTHER" id="PTHR34997">
    <property type="entry name" value="AM15"/>
    <property type="match status" value="1"/>
</dbReference>
<evidence type="ECO:0000256" key="3">
    <source>
        <dbReference type="SAM" id="MobiDB-lite"/>
    </source>
</evidence>
<evidence type="ECO:0000259" key="5">
    <source>
        <dbReference type="PROSITE" id="PS51782"/>
    </source>
</evidence>
<keyword evidence="1" id="KW-0147">Chitin-binding</keyword>
<dbReference type="InterPro" id="IPR052210">
    <property type="entry name" value="LysM1-like"/>
</dbReference>
<dbReference type="SMART" id="SM00257">
    <property type="entry name" value="LysM"/>
    <property type="match status" value="1"/>
</dbReference>
<evidence type="ECO:0000313" key="6">
    <source>
        <dbReference type="EMBL" id="KAI8579145.1"/>
    </source>
</evidence>
<evidence type="ECO:0000256" key="2">
    <source>
        <dbReference type="ARBA" id="ARBA00023026"/>
    </source>
</evidence>
<dbReference type="PANTHER" id="PTHR34997:SF1">
    <property type="entry name" value="PEPTIDOGLYCAN-BINDING LYSIN DOMAIN"/>
    <property type="match status" value="1"/>
</dbReference>
<dbReference type="PROSITE" id="PS51782">
    <property type="entry name" value="LYSM"/>
    <property type="match status" value="1"/>
</dbReference>
<dbReference type="AlphaFoldDB" id="A0AAD5EBE9"/>
<dbReference type="SUPFAM" id="SSF54106">
    <property type="entry name" value="LysM domain"/>
    <property type="match status" value="1"/>
</dbReference>
<reference evidence="6" key="1">
    <citation type="submission" date="2021-06" db="EMBL/GenBank/DDBJ databases">
        <authorList>
            <consortium name="DOE Joint Genome Institute"/>
            <person name="Mondo S.J."/>
            <person name="Amses K.R."/>
            <person name="Simmons D.R."/>
            <person name="Longcore J.E."/>
            <person name="Seto K."/>
            <person name="Alves G.H."/>
            <person name="Bonds A.E."/>
            <person name="Quandt C.A."/>
            <person name="Davis W.J."/>
            <person name="Chang Y."/>
            <person name="Letcher P.M."/>
            <person name="Powell M.J."/>
            <person name="Kuo A."/>
            <person name="Labutti K."/>
            <person name="Pangilinan J."/>
            <person name="Andreopoulos W."/>
            <person name="Tritt A."/>
            <person name="Riley R."/>
            <person name="Hundley H."/>
            <person name="Johnson J."/>
            <person name="Lipzen A."/>
            <person name="Barry K."/>
            <person name="Berbee M.L."/>
            <person name="Buchler N.E."/>
            <person name="Grigoriev I.V."/>
            <person name="Spatafora J.W."/>
            <person name="Stajich J.E."/>
            <person name="James T.Y."/>
        </authorList>
    </citation>
    <scope>NUCLEOTIDE SEQUENCE</scope>
    <source>
        <strain evidence="6">AG</strain>
    </source>
</reference>
<feature type="domain" description="LysM" evidence="5">
    <location>
        <begin position="32"/>
        <end position="78"/>
    </location>
</feature>
<keyword evidence="4" id="KW-0732">Signal</keyword>
<name>A0AAD5EBE9_UMBRA</name>
<gene>
    <name evidence="6" type="ORF">K450DRAFT_242982</name>
</gene>
<keyword evidence="7" id="KW-1185">Reference proteome</keyword>
<feature type="compositionally biased region" description="Pro residues" evidence="3">
    <location>
        <begin position="118"/>
        <end position="128"/>
    </location>
</feature>
<feature type="compositionally biased region" description="Low complexity" evidence="3">
    <location>
        <begin position="91"/>
        <end position="117"/>
    </location>
</feature>
<reference evidence="6" key="2">
    <citation type="journal article" date="2022" name="Proc. Natl. Acad. Sci. U.S.A.">
        <title>Diploid-dominant life cycles characterize the early evolution of Fungi.</title>
        <authorList>
            <person name="Amses K.R."/>
            <person name="Simmons D.R."/>
            <person name="Longcore J.E."/>
            <person name="Mondo S.J."/>
            <person name="Seto K."/>
            <person name="Jeronimo G.H."/>
            <person name="Bonds A.E."/>
            <person name="Quandt C.A."/>
            <person name="Davis W.J."/>
            <person name="Chang Y."/>
            <person name="Federici B.A."/>
            <person name="Kuo A."/>
            <person name="LaButti K."/>
            <person name="Pangilinan J."/>
            <person name="Andreopoulos W."/>
            <person name="Tritt A."/>
            <person name="Riley R."/>
            <person name="Hundley H."/>
            <person name="Johnson J."/>
            <person name="Lipzen A."/>
            <person name="Barry K."/>
            <person name="Lang B.F."/>
            <person name="Cuomo C.A."/>
            <person name="Buchler N.E."/>
            <person name="Grigoriev I.V."/>
            <person name="Spatafora J.W."/>
            <person name="Stajich J.E."/>
            <person name="James T.Y."/>
        </authorList>
    </citation>
    <scope>NUCLEOTIDE SEQUENCE</scope>
    <source>
        <strain evidence="6">AG</strain>
    </source>
</reference>
<dbReference type="GeneID" id="75914693"/>
<dbReference type="InterPro" id="IPR036779">
    <property type="entry name" value="LysM_dom_sf"/>
</dbReference>
<evidence type="ECO:0000313" key="7">
    <source>
        <dbReference type="Proteomes" id="UP001206595"/>
    </source>
</evidence>
<dbReference type="EMBL" id="MU620922">
    <property type="protein sequence ID" value="KAI8579145.1"/>
    <property type="molecule type" value="Genomic_DNA"/>
</dbReference>